<evidence type="ECO:0000313" key="3">
    <source>
        <dbReference type="Proteomes" id="UP000321513"/>
    </source>
</evidence>
<sequence>MKNILWFIIICVSISCNVETVKQKDITIDSLRAANRNLQSIIDNYSYTVRDLKEELSKSKANEAKEVLYQQNSAKFAYVVINFTRSYPPSAGGEIVNFNYCTPIQEIEDYSNDKKYRLIDNQLNFFKRNNSMDKVYDFRYDKINKADCFVFHNYAEASISLKSVQNKVDLSY</sequence>
<comment type="caution">
    <text evidence="2">The sequence shown here is derived from an EMBL/GenBank/DDBJ whole genome shotgun (WGS) entry which is preliminary data.</text>
</comment>
<organism evidence="2 3">
    <name type="scientific">Segetibacter aerophilus</name>
    <dbReference type="NCBI Taxonomy" id="670293"/>
    <lineage>
        <taxon>Bacteria</taxon>
        <taxon>Pseudomonadati</taxon>
        <taxon>Bacteroidota</taxon>
        <taxon>Chitinophagia</taxon>
        <taxon>Chitinophagales</taxon>
        <taxon>Chitinophagaceae</taxon>
        <taxon>Segetibacter</taxon>
    </lineage>
</organism>
<protein>
    <recommendedName>
        <fullName evidence="4">Lipoprotein</fullName>
    </recommendedName>
</protein>
<gene>
    <name evidence="2" type="ORF">SAE01_07700</name>
</gene>
<dbReference type="EMBL" id="BJYT01000002">
    <property type="protein sequence ID" value="GEO08274.1"/>
    <property type="molecule type" value="Genomic_DNA"/>
</dbReference>
<dbReference type="RefSeq" id="WP_147202348.1">
    <property type="nucleotide sequence ID" value="NZ_BJYT01000002.1"/>
</dbReference>
<accession>A0A512B8J0</accession>
<evidence type="ECO:0000256" key="1">
    <source>
        <dbReference type="SAM" id="Coils"/>
    </source>
</evidence>
<evidence type="ECO:0000313" key="2">
    <source>
        <dbReference type="EMBL" id="GEO08274.1"/>
    </source>
</evidence>
<keyword evidence="1" id="KW-0175">Coiled coil</keyword>
<dbReference type="Proteomes" id="UP000321513">
    <property type="component" value="Unassembled WGS sequence"/>
</dbReference>
<keyword evidence="3" id="KW-1185">Reference proteome</keyword>
<feature type="coiled-coil region" evidence="1">
    <location>
        <begin position="35"/>
        <end position="62"/>
    </location>
</feature>
<reference evidence="2 3" key="1">
    <citation type="submission" date="2019-07" db="EMBL/GenBank/DDBJ databases">
        <title>Whole genome shotgun sequence of Segetibacter aerophilus NBRC 106135.</title>
        <authorList>
            <person name="Hosoyama A."/>
            <person name="Uohara A."/>
            <person name="Ohji S."/>
            <person name="Ichikawa N."/>
        </authorList>
    </citation>
    <scope>NUCLEOTIDE SEQUENCE [LARGE SCALE GENOMIC DNA]</scope>
    <source>
        <strain evidence="2 3">NBRC 106135</strain>
    </source>
</reference>
<proteinExistence type="predicted"/>
<dbReference type="AlphaFoldDB" id="A0A512B8J0"/>
<dbReference type="PROSITE" id="PS51257">
    <property type="entry name" value="PROKAR_LIPOPROTEIN"/>
    <property type="match status" value="1"/>
</dbReference>
<name>A0A512B8J0_9BACT</name>
<evidence type="ECO:0008006" key="4">
    <source>
        <dbReference type="Google" id="ProtNLM"/>
    </source>
</evidence>